<organism evidence="1 2">
    <name type="scientific">Enterococcus rivorum</name>
    <dbReference type="NCBI Taxonomy" id="762845"/>
    <lineage>
        <taxon>Bacteria</taxon>
        <taxon>Bacillati</taxon>
        <taxon>Bacillota</taxon>
        <taxon>Bacilli</taxon>
        <taxon>Lactobacillales</taxon>
        <taxon>Enterococcaceae</taxon>
        <taxon>Enterococcus</taxon>
    </lineage>
</organism>
<accession>A0A1E5KZG0</accession>
<dbReference type="EMBL" id="MIEK01000010">
    <property type="protein sequence ID" value="OEH83215.1"/>
    <property type="molecule type" value="Genomic_DNA"/>
</dbReference>
<protein>
    <submittedName>
        <fullName evidence="1">Uncharacterized protein</fullName>
    </submittedName>
</protein>
<dbReference type="OrthoDB" id="2185941at2"/>
<evidence type="ECO:0000313" key="2">
    <source>
        <dbReference type="Proteomes" id="UP000095256"/>
    </source>
</evidence>
<name>A0A1E5KZG0_9ENTE</name>
<dbReference type="AlphaFoldDB" id="A0A1E5KZG0"/>
<reference evidence="1 2" key="1">
    <citation type="submission" date="2016-09" db="EMBL/GenBank/DDBJ databases">
        <authorList>
            <person name="Capua I."/>
            <person name="De Benedictis P."/>
            <person name="Joannis T."/>
            <person name="Lombin L.H."/>
            <person name="Cattoli G."/>
        </authorList>
    </citation>
    <scope>NUCLEOTIDE SEQUENCE [LARGE SCALE GENOMIC DNA]</scope>
    <source>
        <strain evidence="1 2">LMG 25899</strain>
    </source>
</reference>
<dbReference type="RefSeq" id="WP_069697767.1">
    <property type="nucleotide sequence ID" value="NZ_JAGGMA010000019.1"/>
</dbReference>
<evidence type="ECO:0000313" key="1">
    <source>
        <dbReference type="EMBL" id="OEH83215.1"/>
    </source>
</evidence>
<dbReference type="STRING" id="762845.BCR26_10450"/>
<sequence length="107" mass="12854">MTPWEYNLRTKAHLLKENDMERRVYTTAFANRLFKAEKKGRYLIKDVKSIYDYEQNEQKILSEFSKESTEKLAKKEDLYEMRERLLRAQSLVAKRKQGKEEKNGSSK</sequence>
<keyword evidence="2" id="KW-1185">Reference proteome</keyword>
<gene>
    <name evidence="1" type="ORF">BCR26_10450</name>
</gene>
<comment type="caution">
    <text evidence="1">The sequence shown here is derived from an EMBL/GenBank/DDBJ whole genome shotgun (WGS) entry which is preliminary data.</text>
</comment>
<dbReference type="Proteomes" id="UP000095256">
    <property type="component" value="Unassembled WGS sequence"/>
</dbReference>
<proteinExistence type="predicted"/>